<dbReference type="RefSeq" id="WP_166062810.1">
    <property type="nucleotide sequence ID" value="NZ_CP049889.1"/>
</dbReference>
<evidence type="ECO:0000313" key="2">
    <source>
        <dbReference type="EMBL" id="QIK51753.1"/>
    </source>
</evidence>
<dbReference type="Proteomes" id="UP000501830">
    <property type="component" value="Chromosome"/>
</dbReference>
<dbReference type="GeneID" id="94552983"/>
<keyword evidence="1" id="KW-1133">Transmembrane helix</keyword>
<dbReference type="EMBL" id="CP049889">
    <property type="protein sequence ID" value="QIK51753.1"/>
    <property type="molecule type" value="Genomic_DNA"/>
</dbReference>
<dbReference type="KEGG" id="jpo:G7058_06785"/>
<proteinExistence type="predicted"/>
<feature type="transmembrane region" description="Helical" evidence="1">
    <location>
        <begin position="93"/>
        <end position="117"/>
    </location>
</feature>
<protein>
    <submittedName>
        <fullName evidence="2">Uncharacterized protein</fullName>
    </submittedName>
</protein>
<keyword evidence="1" id="KW-0812">Transmembrane</keyword>
<name>A0A6G7WHM2_9LACT</name>
<dbReference type="AlphaFoldDB" id="A0A6G7WHM2"/>
<gene>
    <name evidence="2" type="ORF">G7058_06785</name>
</gene>
<evidence type="ECO:0000256" key="1">
    <source>
        <dbReference type="SAM" id="Phobius"/>
    </source>
</evidence>
<sequence length="139" mass="16032">MGNEPVMIPRLCPKVCNESDIIPRLYPKVCNEPDIIPYLCPEVGNESDMIPRLCPEVCNEPDMIPRLCPKVCNEPASFVNSRGAGSFFRLHNYFVYLPVYLTRGSSFYTFTFLFYIIKKQKETGRTEVFNFISVLPVFF</sequence>
<reference evidence="2 3" key="1">
    <citation type="journal article" date="2017" name="Int. J. Syst. Evol. Microbiol.">
        <title>Jeotgalibaca porci sp. nov. and Jeotgalibaca arthritidis sp. nov., isolated from pigs, and emended description of the genus Jeotgalibaca.</title>
        <authorList>
            <person name="Zamora L."/>
            <person name="Perez-Sancho M."/>
            <person name="Dominguez L."/>
            <person name="Fernandez-Garayzabal J.F."/>
            <person name="Vela A.I."/>
        </authorList>
    </citation>
    <scope>NUCLEOTIDE SEQUENCE [LARGE SCALE GENOMIC DNA]</scope>
    <source>
        <strain evidence="2 3">CCUG 69148</strain>
    </source>
</reference>
<organism evidence="2 3">
    <name type="scientific">Jeotgalibaca porci</name>
    <dbReference type="NCBI Taxonomy" id="1868793"/>
    <lineage>
        <taxon>Bacteria</taxon>
        <taxon>Bacillati</taxon>
        <taxon>Bacillota</taxon>
        <taxon>Bacilli</taxon>
        <taxon>Lactobacillales</taxon>
        <taxon>Carnobacteriaceae</taxon>
        <taxon>Jeotgalibaca</taxon>
    </lineage>
</organism>
<keyword evidence="1" id="KW-0472">Membrane</keyword>
<accession>A0A6G7WHM2</accession>
<keyword evidence="3" id="KW-1185">Reference proteome</keyword>
<evidence type="ECO:0000313" key="3">
    <source>
        <dbReference type="Proteomes" id="UP000501830"/>
    </source>
</evidence>